<sequence length="91" mass="9880">DLFKRLHCNSVIVSVVDSGTDNNAFVDGVGSHCYCRQCTILVGGVVVIFIEEIVFVAVETIINHRMDEDISDKDLAIIEVAMARVAGSNLV</sequence>
<comment type="caution">
    <text evidence="1">The sequence shown here is derived from an EMBL/GenBank/DDBJ whole genome shotgun (WGS) entry which is preliminary data.</text>
</comment>
<dbReference type="Proteomes" id="UP001066276">
    <property type="component" value="Chromosome 3_2"/>
</dbReference>
<evidence type="ECO:0000313" key="2">
    <source>
        <dbReference type="Proteomes" id="UP001066276"/>
    </source>
</evidence>
<keyword evidence="2" id="KW-1185">Reference proteome</keyword>
<protein>
    <submittedName>
        <fullName evidence="1">Uncharacterized protein</fullName>
    </submittedName>
</protein>
<feature type="non-terminal residue" evidence="1">
    <location>
        <position position="1"/>
    </location>
</feature>
<evidence type="ECO:0000313" key="1">
    <source>
        <dbReference type="EMBL" id="KAJ1176431.1"/>
    </source>
</evidence>
<accession>A0AAV7TJ14</accession>
<proteinExistence type="predicted"/>
<reference evidence="1" key="1">
    <citation type="journal article" date="2022" name="bioRxiv">
        <title>Sequencing and chromosome-scale assembly of the giantPleurodeles waltlgenome.</title>
        <authorList>
            <person name="Brown T."/>
            <person name="Elewa A."/>
            <person name="Iarovenko S."/>
            <person name="Subramanian E."/>
            <person name="Araus A.J."/>
            <person name="Petzold A."/>
            <person name="Susuki M."/>
            <person name="Suzuki K.-i.T."/>
            <person name="Hayashi T."/>
            <person name="Toyoda A."/>
            <person name="Oliveira C."/>
            <person name="Osipova E."/>
            <person name="Leigh N.D."/>
            <person name="Simon A."/>
            <person name="Yun M.H."/>
        </authorList>
    </citation>
    <scope>NUCLEOTIDE SEQUENCE</scope>
    <source>
        <strain evidence="1">20211129_DDA</strain>
        <tissue evidence="1">Liver</tissue>
    </source>
</reference>
<gene>
    <name evidence="1" type="ORF">NDU88_001712</name>
</gene>
<dbReference type="EMBL" id="JANPWB010000006">
    <property type="protein sequence ID" value="KAJ1176431.1"/>
    <property type="molecule type" value="Genomic_DNA"/>
</dbReference>
<name>A0AAV7TJ14_PLEWA</name>
<organism evidence="1 2">
    <name type="scientific">Pleurodeles waltl</name>
    <name type="common">Iberian ribbed newt</name>
    <dbReference type="NCBI Taxonomy" id="8319"/>
    <lineage>
        <taxon>Eukaryota</taxon>
        <taxon>Metazoa</taxon>
        <taxon>Chordata</taxon>
        <taxon>Craniata</taxon>
        <taxon>Vertebrata</taxon>
        <taxon>Euteleostomi</taxon>
        <taxon>Amphibia</taxon>
        <taxon>Batrachia</taxon>
        <taxon>Caudata</taxon>
        <taxon>Salamandroidea</taxon>
        <taxon>Salamandridae</taxon>
        <taxon>Pleurodelinae</taxon>
        <taxon>Pleurodeles</taxon>
    </lineage>
</organism>
<dbReference type="AlphaFoldDB" id="A0AAV7TJ14"/>